<feature type="transmembrane region" description="Helical" evidence="5">
    <location>
        <begin position="337"/>
        <end position="360"/>
    </location>
</feature>
<keyword evidence="8" id="KW-1185">Reference proteome</keyword>
<evidence type="ECO:0000313" key="8">
    <source>
        <dbReference type="Proteomes" id="UP000245370"/>
    </source>
</evidence>
<feature type="transmembrane region" description="Helical" evidence="5">
    <location>
        <begin position="366"/>
        <end position="383"/>
    </location>
</feature>
<dbReference type="OrthoDB" id="1631746at2"/>
<feature type="transmembrane region" description="Helical" evidence="5">
    <location>
        <begin position="162"/>
        <end position="180"/>
    </location>
</feature>
<feature type="transmembrane region" description="Helical" evidence="5">
    <location>
        <begin position="234"/>
        <end position="253"/>
    </location>
</feature>
<evidence type="ECO:0000256" key="5">
    <source>
        <dbReference type="SAM" id="Phobius"/>
    </source>
</evidence>
<dbReference type="AlphaFoldDB" id="A0A2U2XGF5"/>
<evidence type="ECO:0000256" key="3">
    <source>
        <dbReference type="ARBA" id="ARBA00022989"/>
    </source>
</evidence>
<dbReference type="GO" id="GO:0016020">
    <property type="term" value="C:membrane"/>
    <property type="evidence" value="ECO:0007669"/>
    <property type="project" value="UniProtKB-SubCell"/>
</dbReference>
<dbReference type="InterPro" id="IPR051533">
    <property type="entry name" value="WaaL-like"/>
</dbReference>
<feature type="transmembrane region" description="Helical" evidence="5">
    <location>
        <begin position="67"/>
        <end position="87"/>
    </location>
</feature>
<dbReference type="Proteomes" id="UP000245370">
    <property type="component" value="Unassembled WGS sequence"/>
</dbReference>
<comment type="subcellular location">
    <subcellularLocation>
        <location evidence="1">Membrane</location>
        <topology evidence="1">Multi-pass membrane protein</topology>
    </subcellularLocation>
</comment>
<keyword evidence="2 5" id="KW-0812">Transmembrane</keyword>
<name>A0A2U2XGF5_9FLAO</name>
<protein>
    <recommendedName>
        <fullName evidence="6">O-antigen ligase-related domain-containing protein</fullName>
    </recommendedName>
</protein>
<comment type="caution">
    <text evidence="7">The sequence shown here is derived from an EMBL/GenBank/DDBJ whole genome shotgun (WGS) entry which is preliminary data.</text>
</comment>
<dbReference type="InterPro" id="IPR007016">
    <property type="entry name" value="O-antigen_ligase-rel_domated"/>
</dbReference>
<evidence type="ECO:0000256" key="2">
    <source>
        <dbReference type="ARBA" id="ARBA00022692"/>
    </source>
</evidence>
<organism evidence="7 8">
    <name type="scientific">Brumimicrobium oceani</name>
    <dbReference type="NCBI Taxonomy" id="2100725"/>
    <lineage>
        <taxon>Bacteria</taxon>
        <taxon>Pseudomonadati</taxon>
        <taxon>Bacteroidota</taxon>
        <taxon>Flavobacteriia</taxon>
        <taxon>Flavobacteriales</taxon>
        <taxon>Crocinitomicaceae</taxon>
        <taxon>Brumimicrobium</taxon>
    </lineage>
</organism>
<evidence type="ECO:0000313" key="7">
    <source>
        <dbReference type="EMBL" id="PWH86820.1"/>
    </source>
</evidence>
<proteinExistence type="predicted"/>
<dbReference type="Pfam" id="PF04932">
    <property type="entry name" value="Wzy_C"/>
    <property type="match status" value="1"/>
</dbReference>
<evidence type="ECO:0000256" key="4">
    <source>
        <dbReference type="ARBA" id="ARBA00023136"/>
    </source>
</evidence>
<evidence type="ECO:0000256" key="1">
    <source>
        <dbReference type="ARBA" id="ARBA00004141"/>
    </source>
</evidence>
<gene>
    <name evidence="7" type="ORF">DIT68_00730</name>
</gene>
<keyword evidence="3 5" id="KW-1133">Transmembrane helix</keyword>
<feature type="transmembrane region" description="Helical" evidence="5">
    <location>
        <begin position="93"/>
        <end position="109"/>
    </location>
</feature>
<feature type="transmembrane region" description="Helical" evidence="5">
    <location>
        <begin position="20"/>
        <end position="46"/>
    </location>
</feature>
<feature type="transmembrane region" description="Helical" evidence="5">
    <location>
        <begin position="121"/>
        <end position="142"/>
    </location>
</feature>
<keyword evidence="4 5" id="KW-0472">Membrane</keyword>
<dbReference type="PANTHER" id="PTHR37422:SF13">
    <property type="entry name" value="LIPOPOLYSACCHARIDE BIOSYNTHESIS PROTEIN PA4999-RELATED"/>
    <property type="match status" value="1"/>
</dbReference>
<dbReference type="EMBL" id="QFRJ01000001">
    <property type="protein sequence ID" value="PWH86820.1"/>
    <property type="molecule type" value="Genomic_DNA"/>
</dbReference>
<sequence>MSKIQEVIKQLFAEGPIGIYFMAFLIPLNPKLLGIATVIIIVEQLIRSPKIDKGYLKTQLSWRNPGIWLLFFYLMHVVGLINTVNMGFANMDLGMKATMGIFPVFFLFYKTVVNWNFFVKSFITGAFISIALNLLFSIEYYTEIGHFYALTGEYLSHFMHRGYWAVYMVLAYFFLLKLAISSRTRKSFTWNLIGASVMLIFVIISGAKIGIIMAFFVSAWGLFKLSNRFASKKILLLFILGLVVVISAVVYVTPGMDKRMSSMVTVLNKPIESYDKEEVESTSARVMVWDSSKELIRENFWFGVGTGDVKDELTQRNIEKGYSGVAEKRLNCHNQFLNSHIALGVFGSLFLFLSLAMNFLKLRPDTLRSWRLGIITILFIALLPESMMETQAGIIPYAFLISFLPSFQPKESL</sequence>
<accession>A0A2U2XGF5</accession>
<feature type="transmembrane region" description="Helical" evidence="5">
    <location>
        <begin position="192"/>
        <end position="222"/>
    </location>
</feature>
<dbReference type="RefSeq" id="WP_109357900.1">
    <property type="nucleotide sequence ID" value="NZ_QFRJ01000001.1"/>
</dbReference>
<evidence type="ECO:0000259" key="6">
    <source>
        <dbReference type="Pfam" id="PF04932"/>
    </source>
</evidence>
<dbReference type="PANTHER" id="PTHR37422">
    <property type="entry name" value="TEICHURONIC ACID BIOSYNTHESIS PROTEIN TUAE"/>
    <property type="match status" value="1"/>
</dbReference>
<reference evidence="7 8" key="1">
    <citation type="submission" date="2018-05" db="EMBL/GenBank/DDBJ databases">
        <title>Brumimicrobium oceani sp. nov., isolated from coastal sediment.</title>
        <authorList>
            <person name="Kou Y."/>
        </authorList>
    </citation>
    <scope>NUCLEOTIDE SEQUENCE [LARGE SCALE GENOMIC DNA]</scope>
    <source>
        <strain evidence="7 8">C305</strain>
    </source>
</reference>
<feature type="domain" description="O-antigen ligase-related" evidence="6">
    <location>
        <begin position="195"/>
        <end position="351"/>
    </location>
</feature>
<reference evidence="7 8" key="2">
    <citation type="submission" date="2018-05" db="EMBL/GenBank/DDBJ databases">
        <authorList>
            <person name="Lanie J.A."/>
            <person name="Ng W.-L."/>
            <person name="Kazmierczak K.M."/>
            <person name="Andrzejewski T.M."/>
            <person name="Davidsen T.M."/>
            <person name="Wayne K.J."/>
            <person name="Tettelin H."/>
            <person name="Glass J.I."/>
            <person name="Rusch D."/>
            <person name="Podicherti R."/>
            <person name="Tsui H.-C.T."/>
            <person name="Winkler M.E."/>
        </authorList>
    </citation>
    <scope>NUCLEOTIDE SEQUENCE [LARGE SCALE GENOMIC DNA]</scope>
    <source>
        <strain evidence="7 8">C305</strain>
    </source>
</reference>